<feature type="region of interest" description="Disordered" evidence="1">
    <location>
        <begin position="30"/>
        <end position="49"/>
    </location>
</feature>
<accession>F8QDB3</accession>
<organism evidence="3">
    <name type="scientific">Serpula lacrymans var. lacrymans (strain S7.3)</name>
    <name type="common">Dry rot fungus</name>
    <dbReference type="NCBI Taxonomy" id="936435"/>
    <lineage>
        <taxon>Eukaryota</taxon>
        <taxon>Fungi</taxon>
        <taxon>Dikarya</taxon>
        <taxon>Basidiomycota</taxon>
        <taxon>Agaricomycotina</taxon>
        <taxon>Agaricomycetes</taxon>
        <taxon>Agaricomycetidae</taxon>
        <taxon>Boletales</taxon>
        <taxon>Coniophorineae</taxon>
        <taxon>Serpulaceae</taxon>
        <taxon>Serpula</taxon>
    </lineage>
</organism>
<keyword evidence="3" id="KW-1185">Reference proteome</keyword>
<sequence>MTEVHRWHARLRADKSQQMDTMQIGCILSESRSGDFTDPDKRKIDGTYDDDNIGRGIGRALYPRFATDS</sequence>
<feature type="compositionally biased region" description="Basic and acidic residues" evidence="1">
    <location>
        <begin position="32"/>
        <end position="46"/>
    </location>
</feature>
<evidence type="ECO:0000313" key="3">
    <source>
        <dbReference type="Proteomes" id="UP000008063"/>
    </source>
</evidence>
<dbReference type="HOGENOM" id="CLU_2777480_0_0_1"/>
<proteinExistence type="predicted"/>
<reference evidence="3" key="1">
    <citation type="journal article" date="2011" name="Science">
        <title>The plant cell wall-decomposing machinery underlies the functional diversity of forest fungi.</title>
        <authorList>
            <person name="Eastwood D.C."/>
            <person name="Floudas D."/>
            <person name="Binder M."/>
            <person name="Majcherczyk A."/>
            <person name="Schneider P."/>
            <person name="Aerts A."/>
            <person name="Asiegbu F.O."/>
            <person name="Baker S.E."/>
            <person name="Barry K."/>
            <person name="Bendiksby M."/>
            <person name="Blumentritt M."/>
            <person name="Coutinho P.M."/>
            <person name="Cullen D."/>
            <person name="de Vries R.P."/>
            <person name="Gathman A."/>
            <person name="Goodell B."/>
            <person name="Henrissat B."/>
            <person name="Ihrmark K."/>
            <person name="Kauserud H."/>
            <person name="Kohler A."/>
            <person name="LaButti K."/>
            <person name="Lapidus A."/>
            <person name="Lavin J.L."/>
            <person name="Lee Y.-H."/>
            <person name="Lindquist E."/>
            <person name="Lilly W."/>
            <person name="Lucas S."/>
            <person name="Morin E."/>
            <person name="Murat C."/>
            <person name="Oguiza J.A."/>
            <person name="Park J."/>
            <person name="Pisabarro A.G."/>
            <person name="Riley R."/>
            <person name="Rosling A."/>
            <person name="Salamov A."/>
            <person name="Schmidt O."/>
            <person name="Schmutz J."/>
            <person name="Skrede I."/>
            <person name="Stenlid J."/>
            <person name="Wiebenga A."/>
            <person name="Xie X."/>
            <person name="Kuees U."/>
            <person name="Hibbett D.S."/>
            <person name="Hoffmeister D."/>
            <person name="Hoegberg N."/>
            <person name="Martin F."/>
            <person name="Grigoriev I.V."/>
            <person name="Watkinson S.C."/>
        </authorList>
    </citation>
    <scope>NUCLEOTIDE SEQUENCE [LARGE SCALE GENOMIC DNA]</scope>
    <source>
        <strain evidence="3">strain S7.3</strain>
    </source>
</reference>
<dbReference type="AlphaFoldDB" id="F8QDB3"/>
<dbReference type="EMBL" id="GL945491">
    <property type="protein sequence ID" value="EGN93584.1"/>
    <property type="molecule type" value="Genomic_DNA"/>
</dbReference>
<evidence type="ECO:0000313" key="2">
    <source>
        <dbReference type="EMBL" id="EGN93584.1"/>
    </source>
</evidence>
<evidence type="ECO:0000256" key="1">
    <source>
        <dbReference type="SAM" id="MobiDB-lite"/>
    </source>
</evidence>
<protein>
    <submittedName>
        <fullName evidence="2">Uncharacterized protein</fullName>
    </submittedName>
</protein>
<name>F8QDB3_SERL3</name>
<gene>
    <name evidence="2" type="ORF">SERLA73DRAFT_145226</name>
</gene>
<dbReference type="InParanoid" id="F8QDB3"/>
<dbReference type="Proteomes" id="UP000008063">
    <property type="component" value="Unassembled WGS sequence"/>
</dbReference>